<dbReference type="EC" id="2.1.1.63" evidence="3"/>
<dbReference type="SUPFAM" id="SSF46767">
    <property type="entry name" value="Methylated DNA-protein cysteine methyltransferase, C-terminal domain"/>
    <property type="match status" value="1"/>
</dbReference>
<dbReference type="PANTHER" id="PTHR10815:SF5">
    <property type="entry name" value="METHYLATED-DNA--PROTEIN-CYSTEINE METHYLTRANSFERASE"/>
    <property type="match status" value="1"/>
</dbReference>
<keyword evidence="6" id="KW-0227">DNA damage</keyword>
<comment type="similarity">
    <text evidence="2">Belongs to the MGMT family.</text>
</comment>
<keyword evidence="7" id="KW-0234">DNA repair</keyword>
<dbReference type="CDD" id="cd06445">
    <property type="entry name" value="ATase"/>
    <property type="match status" value="1"/>
</dbReference>
<protein>
    <recommendedName>
        <fullName evidence="3">methylated-DNA--[protein]-cysteine S-methyltransferase</fullName>
        <ecNumber evidence="3">2.1.1.63</ecNumber>
    </recommendedName>
</protein>
<dbReference type="Proteomes" id="UP000076964">
    <property type="component" value="Unassembled WGS sequence"/>
</dbReference>
<dbReference type="AlphaFoldDB" id="A0A177EAW7"/>
<dbReference type="GO" id="GO:0003908">
    <property type="term" value="F:methylated-DNA-[protein]-cysteine S-methyltransferase activity"/>
    <property type="evidence" value="ECO:0007669"/>
    <property type="project" value="UniProtKB-EC"/>
</dbReference>
<dbReference type="NCBIfam" id="TIGR00589">
    <property type="entry name" value="ogt"/>
    <property type="match status" value="1"/>
</dbReference>
<dbReference type="FunFam" id="1.10.10.10:FF:000214">
    <property type="entry name" value="Methylated-DNA--protein-cysteine methyltransferase"/>
    <property type="match status" value="1"/>
</dbReference>
<dbReference type="PANTHER" id="PTHR10815">
    <property type="entry name" value="METHYLATED-DNA--PROTEIN-CYSTEINE METHYLTRANSFERASE"/>
    <property type="match status" value="1"/>
</dbReference>
<evidence type="ECO:0000256" key="3">
    <source>
        <dbReference type="ARBA" id="ARBA00011918"/>
    </source>
</evidence>
<proteinExistence type="inferred from homology"/>
<comment type="catalytic activity">
    <reaction evidence="1">
        <text>a 4-O-methyl-thymidine in DNA + L-cysteinyl-[protein] = a thymidine in DNA + S-methyl-L-cysteinyl-[protein]</text>
        <dbReference type="Rhea" id="RHEA:53428"/>
        <dbReference type="Rhea" id="RHEA-COMP:10131"/>
        <dbReference type="Rhea" id="RHEA-COMP:10132"/>
        <dbReference type="Rhea" id="RHEA-COMP:13555"/>
        <dbReference type="Rhea" id="RHEA-COMP:13556"/>
        <dbReference type="ChEBI" id="CHEBI:29950"/>
        <dbReference type="ChEBI" id="CHEBI:82612"/>
        <dbReference type="ChEBI" id="CHEBI:137386"/>
        <dbReference type="ChEBI" id="CHEBI:137387"/>
        <dbReference type="EC" id="2.1.1.63"/>
    </reaction>
</comment>
<evidence type="ECO:0000256" key="4">
    <source>
        <dbReference type="ARBA" id="ARBA00022603"/>
    </source>
</evidence>
<evidence type="ECO:0000259" key="9">
    <source>
        <dbReference type="Pfam" id="PF01035"/>
    </source>
</evidence>
<dbReference type="STRING" id="1795632.TH606_00745"/>
<evidence type="ECO:0000256" key="2">
    <source>
        <dbReference type="ARBA" id="ARBA00008711"/>
    </source>
</evidence>
<evidence type="ECO:0000256" key="8">
    <source>
        <dbReference type="ARBA" id="ARBA00049348"/>
    </source>
</evidence>
<dbReference type="InterPro" id="IPR036217">
    <property type="entry name" value="MethylDNA_cys_MeTrfase_DNAb"/>
</dbReference>
<evidence type="ECO:0000256" key="1">
    <source>
        <dbReference type="ARBA" id="ARBA00001286"/>
    </source>
</evidence>
<name>A0A177EAW7_9BACT</name>
<evidence type="ECO:0000256" key="7">
    <source>
        <dbReference type="ARBA" id="ARBA00023204"/>
    </source>
</evidence>
<comment type="caution">
    <text evidence="10">The sequence shown here is derived from an EMBL/GenBank/DDBJ whole genome shotgun (WGS) entry which is preliminary data.</text>
</comment>
<accession>A0A177EAW7</accession>
<evidence type="ECO:0000256" key="5">
    <source>
        <dbReference type="ARBA" id="ARBA00022679"/>
    </source>
</evidence>
<gene>
    <name evidence="10" type="ORF">TH606_00745</name>
</gene>
<keyword evidence="5" id="KW-0808">Transferase</keyword>
<feature type="domain" description="Methylated-DNA-[protein]-cysteine S-methyltransferase DNA binding" evidence="9">
    <location>
        <begin position="88"/>
        <end position="167"/>
    </location>
</feature>
<keyword evidence="4" id="KW-0489">Methyltransferase</keyword>
<dbReference type="Gene3D" id="1.10.10.10">
    <property type="entry name" value="Winged helix-like DNA-binding domain superfamily/Winged helix DNA-binding domain"/>
    <property type="match status" value="1"/>
</dbReference>
<sequence>MSPKFKATFEAKGFLFTALWDEQGCLWHLTFGDAPAPLFLKRLKQKGYSLSFVLAPQAFKESVVKELLTYFSGHKKTPVYPSFLLGSPFEKKVWQALLEIPWGEVKTYAWLAQKIGSPRALRAVGQALAKNPIPIFYPCHRIVAKNGPGGFSSGFKVKKKLLALEGVNVNSLTF</sequence>
<comment type="catalytic activity">
    <reaction evidence="8">
        <text>a 6-O-methyl-2'-deoxyguanosine in DNA + L-cysteinyl-[protein] = S-methyl-L-cysteinyl-[protein] + a 2'-deoxyguanosine in DNA</text>
        <dbReference type="Rhea" id="RHEA:24000"/>
        <dbReference type="Rhea" id="RHEA-COMP:10131"/>
        <dbReference type="Rhea" id="RHEA-COMP:10132"/>
        <dbReference type="Rhea" id="RHEA-COMP:11367"/>
        <dbReference type="Rhea" id="RHEA-COMP:11368"/>
        <dbReference type="ChEBI" id="CHEBI:29950"/>
        <dbReference type="ChEBI" id="CHEBI:82612"/>
        <dbReference type="ChEBI" id="CHEBI:85445"/>
        <dbReference type="ChEBI" id="CHEBI:85448"/>
        <dbReference type="EC" id="2.1.1.63"/>
    </reaction>
</comment>
<evidence type="ECO:0000256" key="6">
    <source>
        <dbReference type="ARBA" id="ARBA00022763"/>
    </source>
</evidence>
<dbReference type="GO" id="GO:0006281">
    <property type="term" value="P:DNA repair"/>
    <property type="evidence" value="ECO:0007669"/>
    <property type="project" value="UniProtKB-KW"/>
</dbReference>
<dbReference type="EMBL" id="LSFI01000002">
    <property type="protein sequence ID" value="OAG28661.1"/>
    <property type="molecule type" value="Genomic_DNA"/>
</dbReference>
<keyword evidence="11" id="KW-1185">Reference proteome</keyword>
<dbReference type="InterPro" id="IPR036388">
    <property type="entry name" value="WH-like_DNA-bd_sf"/>
</dbReference>
<organism evidence="10 11">
    <name type="scientific">Thermodesulfatator autotrophicus</name>
    <dbReference type="NCBI Taxonomy" id="1795632"/>
    <lineage>
        <taxon>Bacteria</taxon>
        <taxon>Pseudomonadati</taxon>
        <taxon>Thermodesulfobacteriota</taxon>
        <taxon>Thermodesulfobacteria</taxon>
        <taxon>Thermodesulfobacteriales</taxon>
        <taxon>Thermodesulfatatoraceae</taxon>
        <taxon>Thermodesulfatator</taxon>
    </lineage>
</organism>
<dbReference type="GO" id="GO:0032259">
    <property type="term" value="P:methylation"/>
    <property type="evidence" value="ECO:0007669"/>
    <property type="project" value="UniProtKB-KW"/>
</dbReference>
<evidence type="ECO:0000313" key="10">
    <source>
        <dbReference type="EMBL" id="OAG28661.1"/>
    </source>
</evidence>
<reference evidence="10 11" key="1">
    <citation type="submission" date="2016-02" db="EMBL/GenBank/DDBJ databases">
        <title>Draft genome sequence of Thermodesulfatator sp. S606.</title>
        <authorList>
            <person name="Lai Q."/>
            <person name="Cao J."/>
            <person name="Dupont S."/>
            <person name="Shao Z."/>
            <person name="Jebbar M."/>
            <person name="Alain K."/>
        </authorList>
    </citation>
    <scope>NUCLEOTIDE SEQUENCE [LARGE SCALE GENOMIC DNA]</scope>
    <source>
        <strain evidence="10 11">S606</strain>
    </source>
</reference>
<evidence type="ECO:0000313" key="11">
    <source>
        <dbReference type="Proteomes" id="UP000076964"/>
    </source>
</evidence>
<dbReference type="Pfam" id="PF01035">
    <property type="entry name" value="DNA_binding_1"/>
    <property type="match status" value="1"/>
</dbReference>
<dbReference type="InterPro" id="IPR014048">
    <property type="entry name" value="MethylDNA_cys_MeTrfase_DNA-bd"/>
</dbReference>